<evidence type="ECO:0000256" key="1">
    <source>
        <dbReference type="SAM" id="MobiDB-lite"/>
    </source>
</evidence>
<evidence type="ECO:0000313" key="3">
    <source>
        <dbReference type="Proteomes" id="UP000621386"/>
    </source>
</evidence>
<keyword evidence="3" id="KW-1185">Reference proteome</keyword>
<feature type="region of interest" description="Disordered" evidence="1">
    <location>
        <begin position="79"/>
        <end position="98"/>
    </location>
</feature>
<organism evidence="2 3">
    <name type="scientific">Streptomyces musisoli</name>
    <dbReference type="NCBI Taxonomy" id="2802280"/>
    <lineage>
        <taxon>Bacteria</taxon>
        <taxon>Bacillati</taxon>
        <taxon>Actinomycetota</taxon>
        <taxon>Actinomycetes</taxon>
        <taxon>Kitasatosporales</taxon>
        <taxon>Streptomycetaceae</taxon>
        <taxon>Streptomyces</taxon>
    </lineage>
</organism>
<name>A0ABS1PF72_9ACTN</name>
<proteinExistence type="predicted"/>
<accession>A0ABS1PF72</accession>
<dbReference type="RefSeq" id="WP_201827614.1">
    <property type="nucleotide sequence ID" value="NZ_JAERRH010000042.1"/>
</dbReference>
<reference evidence="2 3" key="1">
    <citation type="submission" date="2021-01" db="EMBL/GenBank/DDBJ databases">
        <title>WGS of actinomycetes isolated from Thailand.</title>
        <authorList>
            <person name="Thawai C."/>
        </authorList>
    </citation>
    <scope>NUCLEOTIDE SEQUENCE [LARGE SCALE GENOMIC DNA]</scope>
    <source>
        <strain evidence="2 3">CH5-8</strain>
    </source>
</reference>
<sequence>MQLSDPTGFEPLAREIAEQLGAHHAKQDGESECVQIVFADGRVLNLTANRPRTRITVTAVLPEQAAAHDIEVKPITVTARPRPRPSETQAKATTRHSAEHIRQRLLPAHTAALAELRELTAPQPATLQRADAALSGFLDRPGGGVAISEQPVRRPLGLTARCAVAWWHTLDGPSRAVAPFMADALRRAGLVTTEPHGSGYVFFAEPPAEPSDTRFRIAPAAGGEGWDLVDEFTGACLRTYDDREWAHGIAESANGEEDAARRAAAASLDLPGLSADLIEDEQFRALAVGLATAGHIPYGLTDVDYTQTPGFHIYPSAEPGRVKVARLLEPWGAIRPGARFKAPEREVERYDKDMEAYARLLTRPGQTAAVMLDGIQVTYNDPLTKP</sequence>
<dbReference type="EMBL" id="JAERRH010000042">
    <property type="protein sequence ID" value="MBL1110501.1"/>
    <property type="molecule type" value="Genomic_DNA"/>
</dbReference>
<protein>
    <submittedName>
        <fullName evidence="2">Uncharacterized protein</fullName>
    </submittedName>
</protein>
<gene>
    <name evidence="2" type="ORF">JK361_39180</name>
</gene>
<comment type="caution">
    <text evidence="2">The sequence shown here is derived from an EMBL/GenBank/DDBJ whole genome shotgun (WGS) entry which is preliminary data.</text>
</comment>
<dbReference type="Proteomes" id="UP000621386">
    <property type="component" value="Unassembled WGS sequence"/>
</dbReference>
<evidence type="ECO:0000313" key="2">
    <source>
        <dbReference type="EMBL" id="MBL1110501.1"/>
    </source>
</evidence>